<sequence length="189" mass="21057">MLAFKVAFFILVAAPFISPAPSVSSGKIDCYINYLKSKNFFSEAYSPSSSPISANFADCEQLVHEFHSVSEKTYNDLFARNKETADELDCIMAEFLKTDARDEVMLNVVYENKRLEGEINKDLYCKLSEDAKQKTKDFIIQSVDSCIPNSKFAKTFAFHTECTDPKAETKVAGVKIETSTRSIGLAAAL</sequence>
<gene>
    <name evidence="2" type="ORF">CHIRRI_LOCUS3035</name>
</gene>
<evidence type="ECO:0000313" key="2">
    <source>
        <dbReference type="EMBL" id="CAG9800084.1"/>
    </source>
</evidence>
<dbReference type="AlphaFoldDB" id="A0A9N9WLE3"/>
<feature type="signal peptide" evidence="1">
    <location>
        <begin position="1"/>
        <end position="25"/>
    </location>
</feature>
<organism evidence="2 3">
    <name type="scientific">Chironomus riparius</name>
    <dbReference type="NCBI Taxonomy" id="315576"/>
    <lineage>
        <taxon>Eukaryota</taxon>
        <taxon>Metazoa</taxon>
        <taxon>Ecdysozoa</taxon>
        <taxon>Arthropoda</taxon>
        <taxon>Hexapoda</taxon>
        <taxon>Insecta</taxon>
        <taxon>Pterygota</taxon>
        <taxon>Neoptera</taxon>
        <taxon>Endopterygota</taxon>
        <taxon>Diptera</taxon>
        <taxon>Nematocera</taxon>
        <taxon>Chironomoidea</taxon>
        <taxon>Chironomidae</taxon>
        <taxon>Chironominae</taxon>
        <taxon>Chironomus</taxon>
    </lineage>
</organism>
<evidence type="ECO:0000313" key="3">
    <source>
        <dbReference type="Proteomes" id="UP001153620"/>
    </source>
</evidence>
<proteinExistence type="predicted"/>
<keyword evidence="3" id="KW-1185">Reference proteome</keyword>
<accession>A0A9N9WLE3</accession>
<reference evidence="2" key="2">
    <citation type="submission" date="2022-10" db="EMBL/GenBank/DDBJ databases">
        <authorList>
            <consortium name="ENA_rothamsted_submissions"/>
            <consortium name="culmorum"/>
            <person name="King R."/>
        </authorList>
    </citation>
    <scope>NUCLEOTIDE SEQUENCE</scope>
</reference>
<name>A0A9N9WLE3_9DIPT</name>
<protein>
    <submittedName>
        <fullName evidence="2">Uncharacterized protein</fullName>
    </submittedName>
</protein>
<reference evidence="2" key="1">
    <citation type="submission" date="2022-01" db="EMBL/GenBank/DDBJ databases">
        <authorList>
            <person name="King R."/>
        </authorList>
    </citation>
    <scope>NUCLEOTIDE SEQUENCE</scope>
</reference>
<feature type="chain" id="PRO_5040133417" evidence="1">
    <location>
        <begin position="26"/>
        <end position="189"/>
    </location>
</feature>
<dbReference type="Proteomes" id="UP001153620">
    <property type="component" value="Chromosome 1"/>
</dbReference>
<keyword evidence="1" id="KW-0732">Signal</keyword>
<dbReference type="EMBL" id="OU895877">
    <property type="protein sequence ID" value="CAG9800084.1"/>
    <property type="molecule type" value="Genomic_DNA"/>
</dbReference>
<evidence type="ECO:0000256" key="1">
    <source>
        <dbReference type="SAM" id="SignalP"/>
    </source>
</evidence>